<reference evidence="1" key="1">
    <citation type="thesis" date="2020" institute="ProQuest LLC" country="789 East Eisenhower Parkway, Ann Arbor, MI, USA">
        <title>Comparative Genomics and Chromosome Evolution.</title>
        <authorList>
            <person name="Mudd A.B."/>
        </authorList>
    </citation>
    <scope>NUCLEOTIDE SEQUENCE</scope>
    <source>
        <strain evidence="1">1538</strain>
        <tissue evidence="1">Blood</tissue>
    </source>
</reference>
<keyword evidence="2" id="KW-1185">Reference proteome</keyword>
<dbReference type="EMBL" id="DYDO01000008">
    <property type="protein sequence ID" value="DBA19563.1"/>
    <property type="molecule type" value="Genomic_DNA"/>
</dbReference>
<dbReference type="Proteomes" id="UP001181693">
    <property type="component" value="Unassembled WGS sequence"/>
</dbReference>
<evidence type="ECO:0000313" key="1">
    <source>
        <dbReference type="EMBL" id="DBA19563.1"/>
    </source>
</evidence>
<gene>
    <name evidence="1" type="ORF">GDO54_015378</name>
</gene>
<dbReference type="AlphaFoldDB" id="A0AAV3A0Y6"/>
<accession>A0AAV3A0Y6</accession>
<sequence length="93" mass="10355">MRRGGYSPLPRGEGIAALRGEEIMQIKANQNLEHKNWEHPSNTGQKPIKSYSSTDDWVLCIGISKTRHTACNLNIISELMASNPSIILHISDL</sequence>
<protein>
    <submittedName>
        <fullName evidence="1">Uncharacterized protein</fullName>
    </submittedName>
</protein>
<evidence type="ECO:0000313" key="2">
    <source>
        <dbReference type="Proteomes" id="UP001181693"/>
    </source>
</evidence>
<name>A0AAV3A0Y6_PYXAD</name>
<organism evidence="1 2">
    <name type="scientific">Pyxicephalus adspersus</name>
    <name type="common">African bullfrog</name>
    <dbReference type="NCBI Taxonomy" id="30357"/>
    <lineage>
        <taxon>Eukaryota</taxon>
        <taxon>Metazoa</taxon>
        <taxon>Chordata</taxon>
        <taxon>Craniata</taxon>
        <taxon>Vertebrata</taxon>
        <taxon>Euteleostomi</taxon>
        <taxon>Amphibia</taxon>
        <taxon>Batrachia</taxon>
        <taxon>Anura</taxon>
        <taxon>Neobatrachia</taxon>
        <taxon>Ranoidea</taxon>
        <taxon>Pyxicephalidae</taxon>
        <taxon>Pyxicephalinae</taxon>
        <taxon>Pyxicephalus</taxon>
    </lineage>
</organism>
<comment type="caution">
    <text evidence="1">The sequence shown here is derived from an EMBL/GenBank/DDBJ whole genome shotgun (WGS) entry which is preliminary data.</text>
</comment>
<proteinExistence type="predicted"/>